<keyword evidence="2" id="KW-1185">Reference proteome</keyword>
<protein>
    <submittedName>
        <fullName evidence="1">Villin-4</fullName>
    </submittedName>
</protein>
<gene>
    <name evidence="1" type="ORF">KUF71_019797</name>
</gene>
<proteinExistence type="predicted"/>
<dbReference type="AlphaFoldDB" id="A0AAE1GVS0"/>
<dbReference type="Proteomes" id="UP001219518">
    <property type="component" value="Unassembled WGS sequence"/>
</dbReference>
<accession>A0AAE1GVS0</accession>
<name>A0AAE1GVS0_9NEOP</name>
<reference evidence="1" key="2">
    <citation type="journal article" date="2023" name="BMC Genomics">
        <title>Pest status, molecular evolution, and epigenetic factors derived from the genome assembly of Frankliniella fusca, a thysanopteran phytovirus vector.</title>
        <authorList>
            <person name="Catto M.A."/>
            <person name="Labadie P.E."/>
            <person name="Jacobson A.L."/>
            <person name="Kennedy G.G."/>
            <person name="Srinivasan R."/>
            <person name="Hunt B.G."/>
        </authorList>
    </citation>
    <scope>NUCLEOTIDE SEQUENCE</scope>
    <source>
        <strain evidence="1">PL_HMW_Pooled</strain>
    </source>
</reference>
<evidence type="ECO:0000313" key="1">
    <source>
        <dbReference type="EMBL" id="KAK3909788.1"/>
    </source>
</evidence>
<evidence type="ECO:0000313" key="2">
    <source>
        <dbReference type="Proteomes" id="UP001219518"/>
    </source>
</evidence>
<sequence length="192" mass="21432">YNSKCPGWETCSIYTKEELSTIYFNSKYCMNLVPDKMIGNRFGYGQVRDACLSRGLDIVNFRGAPKEDEAEEISDCVAEYFGMSVVAPTYTCLQQALSKDISEMERIPYSAAQKQTIMGMIDKCLELVPDETPRADCRAVATSSLETGTEWKANIPSSIQSRLYYGGYNLTEDVRVATFNCLTAALEKPLSN</sequence>
<reference evidence="1" key="1">
    <citation type="submission" date="2021-07" db="EMBL/GenBank/DDBJ databases">
        <authorList>
            <person name="Catto M.A."/>
            <person name="Jacobson A."/>
            <person name="Kennedy G."/>
            <person name="Labadie P."/>
            <person name="Hunt B.G."/>
            <person name="Srinivasan R."/>
        </authorList>
    </citation>
    <scope>NUCLEOTIDE SEQUENCE</scope>
    <source>
        <strain evidence="1">PL_HMW_Pooled</strain>
        <tissue evidence="1">Head</tissue>
    </source>
</reference>
<dbReference type="EMBL" id="JAHWGI010000122">
    <property type="protein sequence ID" value="KAK3909788.1"/>
    <property type="molecule type" value="Genomic_DNA"/>
</dbReference>
<feature type="non-terminal residue" evidence="1">
    <location>
        <position position="192"/>
    </location>
</feature>
<organism evidence="1 2">
    <name type="scientific">Frankliniella fusca</name>
    <dbReference type="NCBI Taxonomy" id="407009"/>
    <lineage>
        <taxon>Eukaryota</taxon>
        <taxon>Metazoa</taxon>
        <taxon>Ecdysozoa</taxon>
        <taxon>Arthropoda</taxon>
        <taxon>Hexapoda</taxon>
        <taxon>Insecta</taxon>
        <taxon>Pterygota</taxon>
        <taxon>Neoptera</taxon>
        <taxon>Paraneoptera</taxon>
        <taxon>Thysanoptera</taxon>
        <taxon>Terebrantia</taxon>
        <taxon>Thripoidea</taxon>
        <taxon>Thripidae</taxon>
        <taxon>Frankliniella</taxon>
    </lineage>
</organism>
<comment type="caution">
    <text evidence="1">The sequence shown here is derived from an EMBL/GenBank/DDBJ whole genome shotgun (WGS) entry which is preliminary data.</text>
</comment>